<evidence type="ECO:0000256" key="6">
    <source>
        <dbReference type="ARBA" id="ARBA00023295"/>
    </source>
</evidence>
<keyword evidence="3 8" id="KW-0378">Hydrolase</keyword>
<dbReference type="PROSITE" id="PS00592">
    <property type="entry name" value="GH9_2"/>
    <property type="match status" value="1"/>
</dbReference>
<evidence type="ECO:0000256" key="10">
    <source>
        <dbReference type="RuleBase" id="RU361166"/>
    </source>
</evidence>
<proteinExistence type="inferred from homology"/>
<keyword evidence="4 10" id="KW-0136">Cellulose degradation</keyword>
<evidence type="ECO:0000256" key="4">
    <source>
        <dbReference type="ARBA" id="ARBA00023001"/>
    </source>
</evidence>
<comment type="catalytic activity">
    <reaction evidence="1 10">
        <text>Endohydrolysis of (1-&gt;4)-beta-D-glucosidic linkages in cellulose, lichenin and cereal beta-D-glucans.</text>
        <dbReference type="EC" id="3.2.1.4"/>
    </reaction>
</comment>
<dbReference type="InterPro" id="IPR012341">
    <property type="entry name" value="6hp_glycosidase-like_sf"/>
</dbReference>
<protein>
    <recommendedName>
        <fullName evidence="10">Endoglucanase</fullName>
        <ecNumber evidence="10">3.2.1.4</ecNumber>
    </recommendedName>
</protein>
<gene>
    <name evidence="12" type="ORF">Tsubulata_031701</name>
</gene>
<accession>A0A9Q0FCK3</accession>
<reference evidence="12" key="2">
    <citation type="journal article" date="2023" name="Plants (Basel)">
        <title>Annotation of the Turnera subulata (Passifloraceae) Draft Genome Reveals the S-Locus Evolved after the Divergence of Turneroideae from Passifloroideae in a Stepwise Manner.</title>
        <authorList>
            <person name="Henning P.M."/>
            <person name="Roalson E.H."/>
            <person name="Mir W."/>
            <person name="McCubbin A.G."/>
            <person name="Shore J.S."/>
        </authorList>
    </citation>
    <scope>NUCLEOTIDE SEQUENCE</scope>
    <source>
        <strain evidence="12">F60SS</strain>
    </source>
</reference>
<feature type="domain" description="Glycoside hydrolase family 9" evidence="11">
    <location>
        <begin position="1"/>
        <end position="231"/>
    </location>
</feature>
<keyword evidence="5 8" id="KW-0119">Carbohydrate metabolism</keyword>
<dbReference type="GO" id="GO:0008810">
    <property type="term" value="F:cellulase activity"/>
    <property type="evidence" value="ECO:0007669"/>
    <property type="project" value="UniProtKB-EC"/>
</dbReference>
<feature type="active site" evidence="9">
    <location>
        <position position="324"/>
    </location>
</feature>
<dbReference type="GO" id="GO:0030245">
    <property type="term" value="P:cellulose catabolic process"/>
    <property type="evidence" value="ECO:0007669"/>
    <property type="project" value="UniProtKB-KW"/>
</dbReference>
<reference evidence="12" key="1">
    <citation type="submission" date="2022-02" db="EMBL/GenBank/DDBJ databases">
        <authorList>
            <person name="Henning P.M."/>
            <person name="McCubbin A.G."/>
            <person name="Shore J.S."/>
        </authorList>
    </citation>
    <scope>NUCLEOTIDE SEQUENCE</scope>
    <source>
        <strain evidence="12">F60SS</strain>
        <tissue evidence="12">Leaves</tissue>
    </source>
</reference>
<evidence type="ECO:0000313" key="13">
    <source>
        <dbReference type="Proteomes" id="UP001141552"/>
    </source>
</evidence>
<dbReference type="InterPro" id="IPR033126">
    <property type="entry name" value="Glyco_hydro_9_Asp/Glu_AS"/>
</dbReference>
<feature type="active site" evidence="9">
    <location>
        <position position="315"/>
    </location>
</feature>
<feature type="active site" evidence="8">
    <location>
        <position position="263"/>
    </location>
</feature>
<comment type="similarity">
    <text evidence="2 8 10">Belongs to the glycosyl hydrolase 9 (cellulase E) family.</text>
</comment>
<evidence type="ECO:0000256" key="1">
    <source>
        <dbReference type="ARBA" id="ARBA00000966"/>
    </source>
</evidence>
<sequence>RSGRLPTSQKVTWRSSSGLSDGFLSRFNFPMAFTTTMLSWGTLEYGKRMGPQLNEARAAIRWATDYLLRCATQTPGKLYVGVGDPNVDHKCWERPEDMDTVRTVYSVSASNPGSDVAGETAAALAAASMVFRKVDPKYAGLLLRTARQVFDFAMQYRGAYSDSLGSAIQPILTVVFQDELLWGAAWLFRATNQMSYYNALKSIGADDQPDLFSWDNKYAGAHVLLSRVDSFTSYLKVDYILGDNPIRMSYMVGFGPNFPKRIHHRGSSLPSKASHPQAIGCDGGFQSFFYTANPNPNILTGAIVGGPNQNDGFPDERSDYSHSEPATYINAAVVGPLAYFASSLRN</sequence>
<evidence type="ECO:0000313" key="12">
    <source>
        <dbReference type="EMBL" id="KAJ4829043.1"/>
    </source>
</evidence>
<dbReference type="InterPro" id="IPR018221">
    <property type="entry name" value="Glyco_hydro_9_His_AS"/>
</dbReference>
<dbReference type="PROSITE" id="PS00698">
    <property type="entry name" value="GH9_3"/>
    <property type="match status" value="1"/>
</dbReference>
<name>A0A9Q0FCK3_9ROSI</name>
<evidence type="ECO:0000256" key="7">
    <source>
        <dbReference type="ARBA" id="ARBA00023326"/>
    </source>
</evidence>
<evidence type="ECO:0000256" key="8">
    <source>
        <dbReference type="PROSITE-ProRule" id="PRU10059"/>
    </source>
</evidence>
<dbReference type="Proteomes" id="UP001141552">
    <property type="component" value="Unassembled WGS sequence"/>
</dbReference>
<feature type="non-terminal residue" evidence="12">
    <location>
        <position position="346"/>
    </location>
</feature>
<organism evidence="12 13">
    <name type="scientific">Turnera subulata</name>
    <dbReference type="NCBI Taxonomy" id="218843"/>
    <lineage>
        <taxon>Eukaryota</taxon>
        <taxon>Viridiplantae</taxon>
        <taxon>Streptophyta</taxon>
        <taxon>Embryophyta</taxon>
        <taxon>Tracheophyta</taxon>
        <taxon>Spermatophyta</taxon>
        <taxon>Magnoliopsida</taxon>
        <taxon>eudicotyledons</taxon>
        <taxon>Gunneridae</taxon>
        <taxon>Pentapetalae</taxon>
        <taxon>rosids</taxon>
        <taxon>fabids</taxon>
        <taxon>Malpighiales</taxon>
        <taxon>Passifloraceae</taxon>
        <taxon>Turnera</taxon>
    </lineage>
</organism>
<evidence type="ECO:0000256" key="5">
    <source>
        <dbReference type="ARBA" id="ARBA00023277"/>
    </source>
</evidence>
<dbReference type="PANTHER" id="PTHR22298">
    <property type="entry name" value="ENDO-1,4-BETA-GLUCANASE"/>
    <property type="match status" value="1"/>
</dbReference>
<dbReference type="InterPro" id="IPR001701">
    <property type="entry name" value="Glyco_hydro_9"/>
</dbReference>
<keyword evidence="13" id="KW-1185">Reference proteome</keyword>
<comment type="caution">
    <text evidence="12">The sequence shown here is derived from an EMBL/GenBank/DDBJ whole genome shotgun (WGS) entry which is preliminary data.</text>
</comment>
<dbReference type="OrthoDB" id="10257085at2759"/>
<keyword evidence="6 8" id="KW-0326">Glycosidase</keyword>
<dbReference type="AlphaFoldDB" id="A0A9Q0FCK3"/>
<dbReference type="InterPro" id="IPR008928">
    <property type="entry name" value="6-hairpin_glycosidase_sf"/>
</dbReference>
<dbReference type="Gene3D" id="1.50.10.10">
    <property type="match status" value="2"/>
</dbReference>
<dbReference type="EMBL" id="JAKUCV010006002">
    <property type="protein sequence ID" value="KAJ4829043.1"/>
    <property type="molecule type" value="Genomic_DNA"/>
</dbReference>
<evidence type="ECO:0000256" key="3">
    <source>
        <dbReference type="ARBA" id="ARBA00022801"/>
    </source>
</evidence>
<dbReference type="EC" id="3.2.1.4" evidence="10"/>
<feature type="domain" description="Glycoside hydrolase family 9" evidence="11">
    <location>
        <begin position="236"/>
        <end position="336"/>
    </location>
</feature>
<evidence type="ECO:0000259" key="11">
    <source>
        <dbReference type="Pfam" id="PF00759"/>
    </source>
</evidence>
<evidence type="ECO:0000256" key="9">
    <source>
        <dbReference type="PROSITE-ProRule" id="PRU10060"/>
    </source>
</evidence>
<dbReference type="Pfam" id="PF00759">
    <property type="entry name" value="Glyco_hydro_9"/>
    <property type="match status" value="2"/>
</dbReference>
<dbReference type="SUPFAM" id="SSF48208">
    <property type="entry name" value="Six-hairpin glycosidases"/>
    <property type="match status" value="1"/>
</dbReference>
<evidence type="ECO:0000256" key="2">
    <source>
        <dbReference type="ARBA" id="ARBA00007072"/>
    </source>
</evidence>
<keyword evidence="7 8" id="KW-0624">Polysaccharide degradation</keyword>